<feature type="transmembrane region" description="Helical" evidence="1">
    <location>
        <begin position="137"/>
        <end position="158"/>
    </location>
</feature>
<feature type="transmembrane region" description="Helical" evidence="1">
    <location>
        <begin position="6"/>
        <end position="29"/>
    </location>
</feature>
<evidence type="ECO:0000313" key="3">
    <source>
        <dbReference type="Proteomes" id="UP000432464"/>
    </source>
</evidence>
<keyword evidence="1" id="KW-0812">Transmembrane</keyword>
<organism evidence="2 3">
    <name type="scientific">Nocardia aurantiaca</name>
    <dbReference type="NCBI Taxonomy" id="2675850"/>
    <lineage>
        <taxon>Bacteria</taxon>
        <taxon>Bacillati</taxon>
        <taxon>Actinomycetota</taxon>
        <taxon>Actinomycetes</taxon>
        <taxon>Mycobacteriales</taxon>
        <taxon>Nocardiaceae</taxon>
        <taxon>Nocardia</taxon>
    </lineage>
</organism>
<feature type="transmembrane region" description="Helical" evidence="1">
    <location>
        <begin position="77"/>
        <end position="97"/>
    </location>
</feature>
<keyword evidence="1" id="KW-1133">Transmembrane helix</keyword>
<feature type="transmembrane region" description="Helical" evidence="1">
    <location>
        <begin position="50"/>
        <end position="71"/>
    </location>
</feature>
<dbReference type="AlphaFoldDB" id="A0A6I3KUP0"/>
<feature type="transmembrane region" description="Helical" evidence="1">
    <location>
        <begin position="109"/>
        <end position="131"/>
    </location>
</feature>
<gene>
    <name evidence="2" type="ORF">GLP40_12980</name>
</gene>
<accession>A0A6I3KUP0</accession>
<keyword evidence="1" id="KW-0472">Membrane</keyword>
<protein>
    <submittedName>
        <fullName evidence="2">Uncharacterized protein</fullName>
    </submittedName>
</protein>
<name>A0A6I3KUP0_9NOCA</name>
<evidence type="ECO:0000313" key="2">
    <source>
        <dbReference type="EMBL" id="MTE13682.1"/>
    </source>
</evidence>
<dbReference type="EMBL" id="WMBB01000005">
    <property type="protein sequence ID" value="MTE13682.1"/>
    <property type="molecule type" value="Genomic_DNA"/>
</dbReference>
<comment type="caution">
    <text evidence="2">The sequence shown here is derived from an EMBL/GenBank/DDBJ whole genome shotgun (WGS) entry which is preliminary data.</text>
</comment>
<reference evidence="2 3" key="1">
    <citation type="submission" date="2019-11" db="EMBL/GenBank/DDBJ databases">
        <title>Nocardia sp. nov. CT2-14 isolated from soil.</title>
        <authorList>
            <person name="Kanchanasin P."/>
            <person name="Tanasupawat S."/>
            <person name="Yuki M."/>
            <person name="Kudo T."/>
        </authorList>
    </citation>
    <scope>NUCLEOTIDE SEQUENCE [LARGE SCALE GENOMIC DNA]</scope>
    <source>
        <strain evidence="2 3">CT2-14</strain>
    </source>
</reference>
<proteinExistence type="predicted"/>
<evidence type="ECO:0000256" key="1">
    <source>
        <dbReference type="SAM" id="Phobius"/>
    </source>
</evidence>
<dbReference type="Proteomes" id="UP000432464">
    <property type="component" value="Unassembled WGS sequence"/>
</dbReference>
<sequence>MANPLLLATHITIALALTILVGVQSTELARIRLLPNETPTAEGVVRTVRLTLLSIPVFTLLTAVTGVAVLADGAKGGPWIGAGLLSTAVIGASSGWTRRRLNKPEAHRTGVLAAVQWGVPAQTLVAAFLMADRPDNPALAFAPVLLALAVTVTAYLSARRVASGVYGMVRTDR</sequence>
<keyword evidence="3" id="KW-1185">Reference proteome</keyword>
<dbReference type="RefSeq" id="WP_154788107.1">
    <property type="nucleotide sequence ID" value="NZ_WMBB01000005.1"/>
</dbReference>